<dbReference type="EMBL" id="BOMV01000035">
    <property type="protein sequence ID" value="GIE95752.1"/>
    <property type="molecule type" value="Genomic_DNA"/>
</dbReference>
<dbReference type="Proteomes" id="UP000636960">
    <property type="component" value="Unassembled WGS sequence"/>
</dbReference>
<keyword evidence="3" id="KW-0378">Hydrolase</keyword>
<name>A0A919N100_9ACTN</name>
<dbReference type="InterPro" id="IPR011856">
    <property type="entry name" value="tRNA_endonuc-like_dom_sf"/>
</dbReference>
<dbReference type="InterPro" id="IPR007560">
    <property type="entry name" value="Restrct_endonuc_IV_Mrr"/>
</dbReference>
<dbReference type="GO" id="GO:0009307">
    <property type="term" value="P:DNA restriction-modification system"/>
    <property type="evidence" value="ECO:0007669"/>
    <property type="project" value="InterPro"/>
</dbReference>
<keyword evidence="3" id="KW-0540">Nuclease</keyword>
<sequence>MGIIRDMQRVRATQVAADQRANTAAAQQRDMIRRNADLAIAAAQQAASDVERQRERQRLYAEARTADAAAANAEVRARLGDLDSLLLSTLDVDDHIDLDQFKKPLAVPPFDPGPLSRPHPEPSWQSYQPPQPRGVGKIIGGDRLHQQQTAQARRAYEQARARWQADEDRRRQRLAERRRAYDEHRRKYEAKMVAYNAEVDRFAAAVAGADPASVVEYFAMVLGNSVYPDDFPQHFRLAYLPKQKHLLIEYHLPPIEVIPVVKEYRYDRVRDDLSAIPRDEAEIRHRYVDVIARVTLRTIHEIVESDRGALVRQISFNGIVDTIDRRTGRFIRPCLVSVKTDRDTYAAIELRRVDPVACVKHLQGALSGEPDTLAAVTPKIDFDRDADLDFTEEFNVLADIDERPNLITLPDQAWEQQLHDLFGVMGLEMGAPVRTDSGARWLATDPRPIFGGKVVLHATRSGPAGAAAVHALAGAVTAAGATKGILVSLSGIDAEAYEALAGRPLELIDGPALVTLLANHCRIKARIELTGPWTDQRGASM</sequence>
<evidence type="ECO:0000259" key="2">
    <source>
        <dbReference type="Pfam" id="PF04471"/>
    </source>
</evidence>
<protein>
    <submittedName>
        <fullName evidence="3">Restriction endonuclease</fullName>
    </submittedName>
</protein>
<gene>
    <name evidence="3" type="ORF">Ari01nite_32170</name>
</gene>
<evidence type="ECO:0000313" key="3">
    <source>
        <dbReference type="EMBL" id="GIE95752.1"/>
    </source>
</evidence>
<dbReference type="Pfam" id="PF04471">
    <property type="entry name" value="Mrr_cat"/>
    <property type="match status" value="1"/>
</dbReference>
<evidence type="ECO:0000256" key="1">
    <source>
        <dbReference type="SAM" id="MobiDB-lite"/>
    </source>
</evidence>
<reference evidence="3" key="1">
    <citation type="submission" date="2021-01" db="EMBL/GenBank/DDBJ databases">
        <title>Whole genome shotgun sequence of Actinoplanes rishiriensis NBRC 108556.</title>
        <authorList>
            <person name="Komaki H."/>
            <person name="Tamura T."/>
        </authorList>
    </citation>
    <scope>NUCLEOTIDE SEQUENCE</scope>
    <source>
        <strain evidence="3">NBRC 108556</strain>
    </source>
</reference>
<proteinExistence type="predicted"/>
<dbReference type="AlphaFoldDB" id="A0A919N100"/>
<accession>A0A919N100</accession>
<feature type="domain" description="Restriction endonuclease type IV Mrr" evidence="2">
    <location>
        <begin position="415"/>
        <end position="517"/>
    </location>
</feature>
<evidence type="ECO:0000313" key="4">
    <source>
        <dbReference type="Proteomes" id="UP000636960"/>
    </source>
</evidence>
<keyword evidence="3" id="KW-0255">Endonuclease</keyword>
<dbReference type="GO" id="GO:0004519">
    <property type="term" value="F:endonuclease activity"/>
    <property type="evidence" value="ECO:0007669"/>
    <property type="project" value="UniProtKB-KW"/>
</dbReference>
<dbReference type="RefSeq" id="WP_203782046.1">
    <property type="nucleotide sequence ID" value="NZ_BOMV01000035.1"/>
</dbReference>
<feature type="compositionally biased region" description="Pro residues" evidence="1">
    <location>
        <begin position="107"/>
        <end position="117"/>
    </location>
</feature>
<keyword evidence="4" id="KW-1185">Reference proteome</keyword>
<feature type="region of interest" description="Disordered" evidence="1">
    <location>
        <begin position="107"/>
        <end position="130"/>
    </location>
</feature>
<dbReference type="GO" id="GO:0003677">
    <property type="term" value="F:DNA binding"/>
    <property type="evidence" value="ECO:0007669"/>
    <property type="project" value="InterPro"/>
</dbReference>
<dbReference type="Gene3D" id="3.40.1350.10">
    <property type="match status" value="1"/>
</dbReference>
<comment type="caution">
    <text evidence="3">The sequence shown here is derived from an EMBL/GenBank/DDBJ whole genome shotgun (WGS) entry which is preliminary data.</text>
</comment>
<organism evidence="3 4">
    <name type="scientific">Paractinoplanes rishiriensis</name>
    <dbReference type="NCBI Taxonomy" id="1050105"/>
    <lineage>
        <taxon>Bacteria</taxon>
        <taxon>Bacillati</taxon>
        <taxon>Actinomycetota</taxon>
        <taxon>Actinomycetes</taxon>
        <taxon>Micromonosporales</taxon>
        <taxon>Micromonosporaceae</taxon>
        <taxon>Paractinoplanes</taxon>
    </lineage>
</organism>